<reference evidence="10 11" key="1">
    <citation type="submission" date="2023-12" db="EMBL/GenBank/DDBJ databases">
        <title>A high-quality genome assembly for Dillenia turbinata (Dilleniales).</title>
        <authorList>
            <person name="Chanderbali A."/>
        </authorList>
    </citation>
    <scope>NUCLEOTIDE SEQUENCE [LARGE SCALE GENOMIC DNA]</scope>
    <source>
        <strain evidence="10">LSX21</strain>
        <tissue evidence="10">Leaf</tissue>
    </source>
</reference>
<dbReference type="Pfam" id="PF08170">
    <property type="entry name" value="POPLD"/>
    <property type="match status" value="1"/>
</dbReference>
<protein>
    <submittedName>
        <fullName evidence="10">Pop1, N-terminal</fullName>
    </submittedName>
</protein>
<keyword evidence="3" id="KW-0819">tRNA processing</keyword>
<dbReference type="GO" id="GO:0001682">
    <property type="term" value="P:tRNA 5'-leader removal"/>
    <property type="evidence" value="ECO:0007669"/>
    <property type="project" value="InterPro"/>
</dbReference>
<evidence type="ECO:0000256" key="5">
    <source>
        <dbReference type="ARBA" id="ARBA00023242"/>
    </source>
</evidence>
<keyword evidence="11" id="KW-1185">Reference proteome</keyword>
<keyword evidence="5" id="KW-0539">Nucleus</keyword>
<accession>A0AAN8W3L5</accession>
<dbReference type="PROSITE" id="PS00236">
    <property type="entry name" value="NEUROTR_ION_CHANNEL"/>
    <property type="match status" value="1"/>
</dbReference>
<keyword evidence="4" id="KW-0472">Membrane</keyword>
<dbReference type="AlphaFoldDB" id="A0AAN8W3L5"/>
<proteinExistence type="predicted"/>
<evidence type="ECO:0000259" key="8">
    <source>
        <dbReference type="Pfam" id="PF08170"/>
    </source>
</evidence>
<dbReference type="InterPro" id="IPR009723">
    <property type="entry name" value="Pop1_N"/>
</dbReference>
<dbReference type="Proteomes" id="UP001370490">
    <property type="component" value="Unassembled WGS sequence"/>
</dbReference>
<evidence type="ECO:0000256" key="3">
    <source>
        <dbReference type="ARBA" id="ARBA00022694"/>
    </source>
</evidence>
<dbReference type="EMBL" id="JBAMMX010000005">
    <property type="protein sequence ID" value="KAK6941106.1"/>
    <property type="molecule type" value="Genomic_DNA"/>
</dbReference>
<evidence type="ECO:0000256" key="4">
    <source>
        <dbReference type="ARBA" id="ARBA00023136"/>
    </source>
</evidence>
<evidence type="ECO:0000259" key="9">
    <source>
        <dbReference type="Pfam" id="PF22770"/>
    </source>
</evidence>
<dbReference type="InterPro" id="IPR018000">
    <property type="entry name" value="Neurotransmitter_ion_chnl_CS"/>
</dbReference>
<dbReference type="InterPro" id="IPR039182">
    <property type="entry name" value="Pop1"/>
</dbReference>
<evidence type="ECO:0000259" key="7">
    <source>
        <dbReference type="Pfam" id="PF06978"/>
    </source>
</evidence>
<gene>
    <name evidence="10" type="ORF">RJ641_030637</name>
</gene>
<evidence type="ECO:0000256" key="1">
    <source>
        <dbReference type="ARBA" id="ARBA00004123"/>
    </source>
</evidence>
<feature type="region of interest" description="Disordered" evidence="6">
    <location>
        <begin position="42"/>
        <end position="65"/>
    </location>
</feature>
<evidence type="ECO:0000313" key="10">
    <source>
        <dbReference type="EMBL" id="KAK6941106.1"/>
    </source>
</evidence>
<evidence type="ECO:0000256" key="6">
    <source>
        <dbReference type="SAM" id="MobiDB-lite"/>
    </source>
</evidence>
<feature type="domain" description="POP1 C-terminal" evidence="9">
    <location>
        <begin position="760"/>
        <end position="845"/>
    </location>
</feature>
<evidence type="ECO:0000256" key="2">
    <source>
        <dbReference type="ARBA" id="ARBA00004370"/>
    </source>
</evidence>
<dbReference type="GO" id="GO:0005655">
    <property type="term" value="C:nucleolar ribonuclease P complex"/>
    <property type="evidence" value="ECO:0007669"/>
    <property type="project" value="InterPro"/>
</dbReference>
<comment type="caution">
    <text evidence="10">The sequence shown here is derived from an EMBL/GenBank/DDBJ whole genome shotgun (WGS) entry which is preliminary data.</text>
</comment>
<dbReference type="Pfam" id="PF06978">
    <property type="entry name" value="POP1_N"/>
    <property type="match status" value="1"/>
</dbReference>
<sequence length="856" mass="96128">MGGDGFRRRITPPPRTLNIEKFTEARASELEALHTIVSNRLNNNFRSRRNKRRRTTGHDNRLGKNRFQKKPKLGLFGVNSDLDSTNDSEKKVKIPRRIRRRIELQKNPEKGFLMSGDGTRRLRTHVWHAKRFTVKKIWGFYLPLGIQGRGRGSRALLKWFRNEAVVHDASYCCAVQLEGPEDSLLSILSMVLVPSPSVHSEDISAQLSGAAYGSSMLHHVGAPLSQPIAPVIYMWRPFYPKCTGIDTADCMSDGYDKPQGTEFSCFRQLWIWIHASAFCEGYDVLRSACQKQKDDTRASINCSSLEGQLGKVEVMGLKAFQLLQKILRPASYISENSCPLRKCSLEAEADSLPSMLENEEKIPSHAVISLTVSDPRDLPQKGPTNVRSGAFTDLGIDLPVDEDIGNTAIGKNLEENEGQQKSFCPKSEESGLPSNVKDLWHVNCGLSPPVDESLLCLEKHQRRLASFCVSEANSGIQNTSSSDDSNRVCPILLLRDSEPKERLSRWSIILPLGWVKAFWFPLISKGAHAIGLREKRWIACDVGLPHFPSDFADCSAYLHFMTNEAAASFQEMERRPRTMRHMRVPIPPPWDCLPHVFDKLSGKLEDPQSHCKKICGSVVNGSSTAEMDCGVTSLTQQFQGFVARTSSLLTGLLDEIRGINSVLIFPKESDRNFHSSKSEKVQGEVSRHSEEMSQVSYGQKLFFVRVLLHAHKEGVFEEGAVVCAPRLDDVILFTSSSAINEGGLQMPESCVASYFKQQPSGKWELQIPEDTVARESHRWPIGFVTNGFVRGSKKPVAVALCVATFLSRIREEQWNKMPKLRRKKTFVLVRNLRSTAYRLARATIVLEEIEEDLGYI</sequence>
<feature type="domain" description="Pop1 N-terminal" evidence="7">
    <location>
        <begin position="43"/>
        <end position="179"/>
    </location>
</feature>
<dbReference type="Pfam" id="PF22770">
    <property type="entry name" value="POP1_C"/>
    <property type="match status" value="1"/>
</dbReference>
<dbReference type="PANTHER" id="PTHR22731">
    <property type="entry name" value="RIBONUCLEASES P/MRP PROTEIN SUBUNIT POP1"/>
    <property type="match status" value="1"/>
</dbReference>
<dbReference type="GO" id="GO:0000172">
    <property type="term" value="C:ribonuclease MRP complex"/>
    <property type="evidence" value="ECO:0007669"/>
    <property type="project" value="InterPro"/>
</dbReference>
<dbReference type="GO" id="GO:0016020">
    <property type="term" value="C:membrane"/>
    <property type="evidence" value="ECO:0007669"/>
    <property type="project" value="UniProtKB-SubCell"/>
</dbReference>
<dbReference type="InterPro" id="IPR012590">
    <property type="entry name" value="POPLD_dom"/>
</dbReference>
<feature type="domain" description="POPLD" evidence="8">
    <location>
        <begin position="505"/>
        <end position="580"/>
    </location>
</feature>
<comment type="subcellular location">
    <subcellularLocation>
        <location evidence="2">Membrane</location>
    </subcellularLocation>
    <subcellularLocation>
        <location evidence="1">Nucleus</location>
    </subcellularLocation>
</comment>
<dbReference type="InterPro" id="IPR055079">
    <property type="entry name" value="POP1_C"/>
</dbReference>
<organism evidence="10 11">
    <name type="scientific">Dillenia turbinata</name>
    <dbReference type="NCBI Taxonomy" id="194707"/>
    <lineage>
        <taxon>Eukaryota</taxon>
        <taxon>Viridiplantae</taxon>
        <taxon>Streptophyta</taxon>
        <taxon>Embryophyta</taxon>
        <taxon>Tracheophyta</taxon>
        <taxon>Spermatophyta</taxon>
        <taxon>Magnoliopsida</taxon>
        <taxon>eudicotyledons</taxon>
        <taxon>Gunneridae</taxon>
        <taxon>Pentapetalae</taxon>
        <taxon>Dilleniales</taxon>
        <taxon>Dilleniaceae</taxon>
        <taxon>Dillenia</taxon>
    </lineage>
</organism>
<feature type="compositionally biased region" description="Basic residues" evidence="6">
    <location>
        <begin position="46"/>
        <end position="55"/>
    </location>
</feature>
<dbReference type="PANTHER" id="PTHR22731:SF3">
    <property type="entry name" value="RIBONUCLEASES P_MRP PROTEIN SUBUNIT POP1"/>
    <property type="match status" value="1"/>
</dbReference>
<evidence type="ECO:0000313" key="11">
    <source>
        <dbReference type="Proteomes" id="UP001370490"/>
    </source>
</evidence>
<name>A0AAN8W3L5_9MAGN</name>